<comment type="caution">
    <text evidence="2">The sequence shown here is derived from an EMBL/GenBank/DDBJ whole genome shotgun (WGS) entry which is preliminary data.</text>
</comment>
<feature type="chain" id="PRO_5045494588" evidence="1">
    <location>
        <begin position="22"/>
        <end position="1183"/>
    </location>
</feature>
<protein>
    <submittedName>
        <fullName evidence="2">Uncharacterized protein</fullName>
    </submittedName>
</protein>
<sequence>MKFAQLLFVGTVFAASTGATAMVVDGVRQKPIPQKSALQFGKPMYLYNVGSKQFFKGANDYDTRGSVGEIGYKVWVTQHLDEGGAWDNQSVIIKDSVENQKAIKMTWAAANGDLWVDWKNQADTLWAVQAQADDIYRLTVGAGNTNFSSDKFPDTYLGIKGAEAASNTRLYWNLEAADNFVDWYFVSEADGAAYNAAYELYATAQILKSAIDEAKAKGVDVAAQEAVYLNEAAAKDELEAATRVVKEAMAKADEQTASAANPMDKTSLIVNPSYEANKNDGWKGDAPKFQSYTNAEFYDMNYNYYQDINDAPKGVYAVSLSAFYRAGNSSASFTNFKNQTNQNAKLYAKVGEDSLNVSILNPFAEALTSPKGMGESSATEDGITYYIPNNMETAAAYCNDGLYAGNKLFFSTEDGAMRIGLKKSTKVGADWTLFDNWKLTYYGNGADAYTMWLNEAKKSAKDYSSIVGEKLVTHGMVDAYNAKIAGLTSASSKQDVLDAIKLIETESLAIDSNMIAWTAYQEAVDRGKVIAADENITGSDKDDLGDYCDLTAGEILGEATLTTEEVRAETQKVLTMIDNAIKNGIKEGTDVSDKYLVNANFEKTNGWIVKKASDGNVAYGGNSDNHCFEAWNNKDFDIYQEVKGAPVGVYEISLQGFYRYGRGDNAYKAYTEGTANNDVVDIYVNNNATHFKSVFDEHVPYSGNKTGELYKYEGGNPPYINPDSTYWYPNDMAVAATAFRNGLYKVSSFGVVAKAGDVLRVGVKGSTDQLKDSWAIWDNFQMVFQGTKAEVVKPLLEQQIAVTKAEAETTDPMGKSVLENANAAIADANTKLAGGDGKTMFAALTSLLENSDSIAASVALFKQLQAKKEELNAAYVSSTAVQATKDEAARLLEAIENGLDSRTMENAQASDYINKVGVMVSKLAIPAEAASASDDNPVDLTMAIKTPGFEKDGANSVEGWNSDGYSFGNSDSQKSALLLEFFHTKFDLNQTIDGLPNGTYEVKVDAFYRFGTASEDYKKYTADKNTEGNAWLYAVAGDTVRTAVRLLASGASEDKGYTGSSQIADTELFVPNDMISAKSYFSDDAYQNSITVKVTDGKLTIGIKQDKNVDNDWVILDNWKLTYFGPNSTKPVTSIDEAQVSEVAKTEVFSINGVKKNALTRGINIVKTTMADGTVKVTKVVVK</sequence>
<gene>
    <name evidence="2" type="ORF">ACFFK8_10610</name>
</gene>
<evidence type="ECO:0000313" key="3">
    <source>
        <dbReference type="Proteomes" id="UP001589688"/>
    </source>
</evidence>
<accession>A0ABV5ZLI5</accession>
<dbReference type="Proteomes" id="UP001589688">
    <property type="component" value="Unassembled WGS sequence"/>
</dbReference>
<name>A0ABV5ZLI5_9BACT</name>
<organism evidence="2 3">
    <name type="scientific">Hallella seregens ATCC 51272</name>
    <dbReference type="NCBI Taxonomy" id="1336250"/>
    <lineage>
        <taxon>Bacteria</taxon>
        <taxon>Pseudomonadati</taxon>
        <taxon>Bacteroidota</taxon>
        <taxon>Bacteroidia</taxon>
        <taxon>Bacteroidales</taxon>
        <taxon>Prevotellaceae</taxon>
        <taxon>Hallella</taxon>
    </lineage>
</organism>
<dbReference type="EMBL" id="JBHLZF010000002">
    <property type="protein sequence ID" value="MFB9898227.1"/>
    <property type="molecule type" value="Genomic_DNA"/>
</dbReference>
<reference evidence="2 3" key="1">
    <citation type="submission" date="2024-09" db="EMBL/GenBank/DDBJ databases">
        <authorList>
            <person name="Sun Q."/>
            <person name="Mori K."/>
        </authorList>
    </citation>
    <scope>NUCLEOTIDE SEQUENCE [LARGE SCALE GENOMIC DNA]</scope>
    <source>
        <strain evidence="2 3">ATCC 51272</strain>
    </source>
</reference>
<keyword evidence="1" id="KW-0732">Signal</keyword>
<evidence type="ECO:0000313" key="2">
    <source>
        <dbReference type="EMBL" id="MFB9898227.1"/>
    </source>
</evidence>
<proteinExistence type="predicted"/>
<feature type="signal peptide" evidence="1">
    <location>
        <begin position="1"/>
        <end position="21"/>
    </location>
</feature>
<keyword evidence="3" id="KW-1185">Reference proteome</keyword>
<evidence type="ECO:0000256" key="1">
    <source>
        <dbReference type="SAM" id="SignalP"/>
    </source>
</evidence>
<dbReference type="RefSeq" id="WP_027952997.1">
    <property type="nucleotide sequence ID" value="NZ_JBHLZF010000002.1"/>
</dbReference>